<evidence type="ECO:0000313" key="9">
    <source>
        <dbReference type="EMBL" id="KAF0805668.1"/>
    </source>
</evidence>
<dbReference type="Pfam" id="PF08281">
    <property type="entry name" value="Sigma70_r4_2"/>
    <property type="match status" value="1"/>
</dbReference>
<dbReference type="InterPro" id="IPR000838">
    <property type="entry name" value="RNA_pol_sigma70_ECF_CS"/>
</dbReference>
<dbReference type="EMBL" id="AQPF01000014">
    <property type="protein sequence ID" value="KAF0805668.1"/>
    <property type="molecule type" value="Genomic_DNA"/>
</dbReference>
<dbReference type="NCBIfam" id="NF007232">
    <property type="entry name" value="PRK09651.1"/>
    <property type="match status" value="1"/>
</dbReference>
<evidence type="ECO:0000259" key="7">
    <source>
        <dbReference type="Pfam" id="PF04542"/>
    </source>
</evidence>
<feature type="domain" description="RNA polymerase sigma factor 70 region 4 type 2" evidence="8">
    <location>
        <begin position="111"/>
        <end position="163"/>
    </location>
</feature>
<comment type="caution">
    <text evidence="9">The sequence shown here is derived from an EMBL/GenBank/DDBJ whole genome shotgun (WGS) entry which is preliminary data.</text>
</comment>
<name>A0ABQ6Y7Y6_9GAMM</name>
<keyword evidence="2 6" id="KW-0805">Transcription regulation</keyword>
<evidence type="ECO:0000256" key="2">
    <source>
        <dbReference type="ARBA" id="ARBA00023015"/>
    </source>
</evidence>
<dbReference type="InterPro" id="IPR007627">
    <property type="entry name" value="RNA_pol_sigma70_r2"/>
</dbReference>
<evidence type="ECO:0000256" key="3">
    <source>
        <dbReference type="ARBA" id="ARBA00023082"/>
    </source>
</evidence>
<dbReference type="InterPro" id="IPR036388">
    <property type="entry name" value="WH-like_DNA-bd_sf"/>
</dbReference>
<dbReference type="Pfam" id="PF04542">
    <property type="entry name" value="Sigma70_r2"/>
    <property type="match status" value="1"/>
</dbReference>
<dbReference type="InterPro" id="IPR013249">
    <property type="entry name" value="RNA_pol_sigma70_r4_t2"/>
</dbReference>
<dbReference type="CDD" id="cd06171">
    <property type="entry name" value="Sigma70_r4"/>
    <property type="match status" value="1"/>
</dbReference>
<dbReference type="PROSITE" id="PS01063">
    <property type="entry name" value="SIGMA70_ECF"/>
    <property type="match status" value="1"/>
</dbReference>
<keyword evidence="5 6" id="KW-0804">Transcription</keyword>
<dbReference type="NCBIfam" id="TIGR02937">
    <property type="entry name" value="sigma70-ECF"/>
    <property type="match status" value="1"/>
</dbReference>
<dbReference type="SUPFAM" id="SSF88659">
    <property type="entry name" value="Sigma3 and sigma4 domains of RNA polymerase sigma factors"/>
    <property type="match status" value="1"/>
</dbReference>
<keyword evidence="10" id="KW-1185">Reference proteome</keyword>
<protein>
    <recommendedName>
        <fullName evidence="6">RNA polymerase sigma factor</fullName>
    </recommendedName>
</protein>
<keyword evidence="4 6" id="KW-0238">DNA-binding</keyword>
<dbReference type="RefSeq" id="WP_159660723.1">
    <property type="nucleotide sequence ID" value="NZ_AQPF01000014.1"/>
</dbReference>
<dbReference type="SUPFAM" id="SSF88946">
    <property type="entry name" value="Sigma2 domain of RNA polymerase sigma factors"/>
    <property type="match status" value="1"/>
</dbReference>
<dbReference type="Proteomes" id="UP000771797">
    <property type="component" value="Unassembled WGS sequence"/>
</dbReference>
<dbReference type="PANTHER" id="PTHR43133:SF63">
    <property type="entry name" value="RNA POLYMERASE SIGMA FACTOR FECI-RELATED"/>
    <property type="match status" value="1"/>
</dbReference>
<reference evidence="9 10" key="1">
    <citation type="submission" date="2012-09" db="EMBL/GenBank/DDBJ databases">
        <title>Genome Sequence of alkane-degrading Bacterium Alcanivorax sp. 6-D-6.</title>
        <authorList>
            <person name="Lai Q."/>
            <person name="Shao Z."/>
        </authorList>
    </citation>
    <scope>NUCLEOTIDE SEQUENCE [LARGE SCALE GENOMIC DNA]</scope>
    <source>
        <strain evidence="9 10">6-D-6</strain>
    </source>
</reference>
<dbReference type="Gene3D" id="1.10.10.10">
    <property type="entry name" value="Winged helix-like DNA-binding domain superfamily/Winged helix DNA-binding domain"/>
    <property type="match status" value="1"/>
</dbReference>
<dbReference type="PANTHER" id="PTHR43133">
    <property type="entry name" value="RNA POLYMERASE ECF-TYPE SIGMA FACTO"/>
    <property type="match status" value="1"/>
</dbReference>
<evidence type="ECO:0000313" key="10">
    <source>
        <dbReference type="Proteomes" id="UP000771797"/>
    </source>
</evidence>
<keyword evidence="3 6" id="KW-0731">Sigma factor</keyword>
<dbReference type="Gene3D" id="1.10.1740.10">
    <property type="match status" value="1"/>
</dbReference>
<feature type="domain" description="RNA polymerase sigma-70 region 2" evidence="7">
    <location>
        <begin position="15"/>
        <end position="79"/>
    </location>
</feature>
<evidence type="ECO:0000256" key="1">
    <source>
        <dbReference type="ARBA" id="ARBA00010641"/>
    </source>
</evidence>
<proteinExistence type="inferred from homology"/>
<evidence type="ECO:0000259" key="8">
    <source>
        <dbReference type="Pfam" id="PF08281"/>
    </source>
</evidence>
<evidence type="ECO:0000256" key="4">
    <source>
        <dbReference type="ARBA" id="ARBA00023125"/>
    </source>
</evidence>
<evidence type="ECO:0000256" key="6">
    <source>
        <dbReference type="RuleBase" id="RU000716"/>
    </source>
</evidence>
<dbReference type="InterPro" id="IPR014284">
    <property type="entry name" value="RNA_pol_sigma-70_dom"/>
</dbReference>
<comment type="similarity">
    <text evidence="1 6">Belongs to the sigma-70 factor family. ECF subfamily.</text>
</comment>
<organism evidence="9 10">
    <name type="scientific">Alcanivorax xiamenensis</name>
    <dbReference type="NCBI Taxonomy" id="1177156"/>
    <lineage>
        <taxon>Bacteria</taxon>
        <taxon>Pseudomonadati</taxon>
        <taxon>Pseudomonadota</taxon>
        <taxon>Gammaproteobacteria</taxon>
        <taxon>Oceanospirillales</taxon>
        <taxon>Alcanivoracaceae</taxon>
        <taxon>Alcanivorax</taxon>
    </lineage>
</organism>
<sequence>MNATEPAIPQRIEALYADHHRWLLGWLYRKLGDACVADDLAQDTFVSVLKDGTAPAIRQPRPFLATIARRLIARRHRRQLLETSYLEMLAALPRELAPPPENRLLALEALQQVDRALDGLPAKVREAFLLAHLEGLRYVDIAARLGVSASSVKQYLTRANRQCLFALAL</sequence>
<accession>A0ABQ6Y7Y6</accession>
<evidence type="ECO:0000256" key="5">
    <source>
        <dbReference type="ARBA" id="ARBA00023163"/>
    </source>
</evidence>
<gene>
    <name evidence="9" type="ORF">A6D6_02116</name>
</gene>
<dbReference type="InterPro" id="IPR013325">
    <property type="entry name" value="RNA_pol_sigma_r2"/>
</dbReference>
<dbReference type="InterPro" id="IPR013324">
    <property type="entry name" value="RNA_pol_sigma_r3/r4-like"/>
</dbReference>
<dbReference type="InterPro" id="IPR039425">
    <property type="entry name" value="RNA_pol_sigma-70-like"/>
</dbReference>